<dbReference type="SUPFAM" id="SSF53474">
    <property type="entry name" value="alpha/beta-Hydrolases"/>
    <property type="match status" value="1"/>
</dbReference>
<evidence type="ECO:0000256" key="5">
    <source>
        <dbReference type="ARBA" id="ARBA00023128"/>
    </source>
</evidence>
<dbReference type="Proteomes" id="UP001301958">
    <property type="component" value="Unassembled WGS sequence"/>
</dbReference>
<keyword evidence="6" id="KW-0472">Membrane</keyword>
<dbReference type="InterPro" id="IPR052374">
    <property type="entry name" value="SERAC1"/>
</dbReference>
<organism evidence="7 8">
    <name type="scientific">Podospora fimiseda</name>
    <dbReference type="NCBI Taxonomy" id="252190"/>
    <lineage>
        <taxon>Eukaryota</taxon>
        <taxon>Fungi</taxon>
        <taxon>Dikarya</taxon>
        <taxon>Ascomycota</taxon>
        <taxon>Pezizomycotina</taxon>
        <taxon>Sordariomycetes</taxon>
        <taxon>Sordariomycetidae</taxon>
        <taxon>Sordariales</taxon>
        <taxon>Podosporaceae</taxon>
        <taxon>Podospora</taxon>
    </lineage>
</organism>
<evidence type="ECO:0000256" key="6">
    <source>
        <dbReference type="ARBA" id="ARBA00023136"/>
    </source>
</evidence>
<dbReference type="Gene3D" id="3.40.50.1820">
    <property type="entry name" value="alpha/beta hydrolase"/>
    <property type="match status" value="1"/>
</dbReference>
<feature type="non-terminal residue" evidence="7">
    <location>
        <position position="1"/>
    </location>
</feature>
<gene>
    <name evidence="7" type="ORF">QBC38DRAFT_521744</name>
</gene>
<sequence length="648" mass="72413">AIDFLCHSLGGLVVKAAFLEALTSPSTDVQSLLSAVRGIVFFGTPHQGASKTTIGSLSAKFGRWWFRNPPNSLLEALKPDSIYAADLHRRFLHAARNLSIVCVFETLPYRVGIVKAVIVEPKSAVLDLENEISISRDCDHRNVCIFQERNTIYQQIIERLQAFSTSKKLVLTTGGSRALLLAQMLPTLSGVGRTKTWIGILSEDVELLWRLGVIVEDMKLRKGILEPAALSNRWCKKARFLHNGVKTETRTKPVNEAGIFTWMMVLIYATLHVSHSKKVAEQIMDEFVIMDVNEDMIADLLQRNLPQHRGGWLSMAQARGIESAAQVEWNRLEDEGWHPAGLIPASDKDNVLALLSWIALGSARSFNMSSGDVYCVALILSKLGFCSLRTTIAPQTSSGSAAAAEPEEVLESEMQLYYNKNPMGAISQQEENSKSKRKGMRLPLAQISNVVMVWPGDSKERKSLAEALNFGYKSGSRVHFELEIEYATRHGTSVGHISRKRTGDDIRFLDGPAVGEVLERDALSLFVQGYFGFSTDSLWENMVRTFQEWEREMVSWITKRGKLFVAHLQCAVMGYCYGSLMPLVDDSQLSTKEVYGGWGWVDTQVLAIAHDLWGDRPTRAQGGRLLYPVSKTKLAFRFEILKAISYFK</sequence>
<dbReference type="GO" id="GO:0016020">
    <property type="term" value="C:membrane"/>
    <property type="evidence" value="ECO:0007669"/>
    <property type="project" value="UniProtKB-SubCell"/>
</dbReference>
<dbReference type="AlphaFoldDB" id="A0AAN6YMP5"/>
<dbReference type="PANTHER" id="PTHR48182:SF2">
    <property type="entry name" value="PROTEIN SERAC1"/>
    <property type="match status" value="1"/>
</dbReference>
<evidence type="ECO:0000313" key="8">
    <source>
        <dbReference type="Proteomes" id="UP001301958"/>
    </source>
</evidence>
<keyword evidence="4" id="KW-0256">Endoplasmic reticulum</keyword>
<dbReference type="InterPro" id="IPR029058">
    <property type="entry name" value="AB_hydrolase_fold"/>
</dbReference>
<dbReference type="PANTHER" id="PTHR48182">
    <property type="entry name" value="PROTEIN SERAC1"/>
    <property type="match status" value="1"/>
</dbReference>
<accession>A0AAN6YMP5</accession>
<reference evidence="7" key="1">
    <citation type="journal article" date="2023" name="Mol. Phylogenet. Evol.">
        <title>Genome-scale phylogeny and comparative genomics of the fungal order Sordariales.</title>
        <authorList>
            <person name="Hensen N."/>
            <person name="Bonometti L."/>
            <person name="Westerberg I."/>
            <person name="Brannstrom I.O."/>
            <person name="Guillou S."/>
            <person name="Cros-Aarteil S."/>
            <person name="Calhoun S."/>
            <person name="Haridas S."/>
            <person name="Kuo A."/>
            <person name="Mondo S."/>
            <person name="Pangilinan J."/>
            <person name="Riley R."/>
            <person name="LaButti K."/>
            <person name="Andreopoulos B."/>
            <person name="Lipzen A."/>
            <person name="Chen C."/>
            <person name="Yan M."/>
            <person name="Daum C."/>
            <person name="Ng V."/>
            <person name="Clum A."/>
            <person name="Steindorff A."/>
            <person name="Ohm R.A."/>
            <person name="Martin F."/>
            <person name="Silar P."/>
            <person name="Natvig D.O."/>
            <person name="Lalanne C."/>
            <person name="Gautier V."/>
            <person name="Ament-Velasquez S.L."/>
            <person name="Kruys A."/>
            <person name="Hutchinson M.I."/>
            <person name="Powell A.J."/>
            <person name="Barry K."/>
            <person name="Miller A.N."/>
            <person name="Grigoriev I.V."/>
            <person name="Debuchy R."/>
            <person name="Gladieux P."/>
            <person name="Hiltunen Thoren M."/>
            <person name="Johannesson H."/>
        </authorList>
    </citation>
    <scope>NUCLEOTIDE SEQUENCE</scope>
    <source>
        <strain evidence="7">CBS 990.96</strain>
    </source>
</reference>
<evidence type="ECO:0000256" key="3">
    <source>
        <dbReference type="ARBA" id="ARBA00004370"/>
    </source>
</evidence>
<reference evidence="7" key="2">
    <citation type="submission" date="2023-05" db="EMBL/GenBank/DDBJ databases">
        <authorList>
            <consortium name="Lawrence Berkeley National Laboratory"/>
            <person name="Steindorff A."/>
            <person name="Hensen N."/>
            <person name="Bonometti L."/>
            <person name="Westerberg I."/>
            <person name="Brannstrom I.O."/>
            <person name="Guillou S."/>
            <person name="Cros-Aarteil S."/>
            <person name="Calhoun S."/>
            <person name="Haridas S."/>
            <person name="Kuo A."/>
            <person name="Mondo S."/>
            <person name="Pangilinan J."/>
            <person name="Riley R."/>
            <person name="Labutti K."/>
            <person name="Andreopoulos B."/>
            <person name="Lipzen A."/>
            <person name="Chen C."/>
            <person name="Yanf M."/>
            <person name="Daum C."/>
            <person name="Ng V."/>
            <person name="Clum A."/>
            <person name="Ohm R."/>
            <person name="Martin F."/>
            <person name="Silar P."/>
            <person name="Natvig D."/>
            <person name="Lalanne C."/>
            <person name="Gautier V."/>
            <person name="Ament-Velasquez S.L."/>
            <person name="Kruys A."/>
            <person name="Hutchinson M.I."/>
            <person name="Powell A.J."/>
            <person name="Barry K."/>
            <person name="Miller A.N."/>
            <person name="Grigoriev I.V."/>
            <person name="Debuchy R."/>
            <person name="Gladieux P."/>
            <person name="Thoren M.H."/>
            <person name="Johannesson H."/>
        </authorList>
    </citation>
    <scope>NUCLEOTIDE SEQUENCE</scope>
    <source>
        <strain evidence="7">CBS 990.96</strain>
    </source>
</reference>
<comment type="subcellular location">
    <subcellularLocation>
        <location evidence="2">Endoplasmic reticulum</location>
    </subcellularLocation>
    <subcellularLocation>
        <location evidence="3">Membrane</location>
    </subcellularLocation>
    <subcellularLocation>
        <location evidence="1">Mitochondrion</location>
    </subcellularLocation>
</comment>
<dbReference type="GO" id="GO:0005739">
    <property type="term" value="C:mitochondrion"/>
    <property type="evidence" value="ECO:0007669"/>
    <property type="project" value="UniProtKB-SubCell"/>
</dbReference>
<evidence type="ECO:0000256" key="2">
    <source>
        <dbReference type="ARBA" id="ARBA00004240"/>
    </source>
</evidence>
<protein>
    <recommendedName>
        <fullName evidence="9">GPI inositol-deacylase</fullName>
    </recommendedName>
</protein>
<name>A0AAN6YMP5_9PEZI</name>
<evidence type="ECO:0000256" key="1">
    <source>
        <dbReference type="ARBA" id="ARBA00004173"/>
    </source>
</evidence>
<keyword evidence="8" id="KW-1185">Reference proteome</keyword>
<evidence type="ECO:0000313" key="7">
    <source>
        <dbReference type="EMBL" id="KAK4221591.1"/>
    </source>
</evidence>
<comment type="caution">
    <text evidence="7">The sequence shown here is derived from an EMBL/GenBank/DDBJ whole genome shotgun (WGS) entry which is preliminary data.</text>
</comment>
<evidence type="ECO:0000256" key="4">
    <source>
        <dbReference type="ARBA" id="ARBA00022824"/>
    </source>
</evidence>
<evidence type="ECO:0008006" key="9">
    <source>
        <dbReference type="Google" id="ProtNLM"/>
    </source>
</evidence>
<proteinExistence type="predicted"/>
<keyword evidence="5" id="KW-0496">Mitochondrion</keyword>
<dbReference type="GO" id="GO:0005783">
    <property type="term" value="C:endoplasmic reticulum"/>
    <property type="evidence" value="ECO:0007669"/>
    <property type="project" value="UniProtKB-SubCell"/>
</dbReference>
<dbReference type="EMBL" id="MU865532">
    <property type="protein sequence ID" value="KAK4221591.1"/>
    <property type="molecule type" value="Genomic_DNA"/>
</dbReference>